<gene>
    <name evidence="3" type="ORF">BS47DRAFT_378039</name>
</gene>
<dbReference type="GO" id="GO:0008289">
    <property type="term" value="F:lipid binding"/>
    <property type="evidence" value="ECO:0007669"/>
    <property type="project" value="TreeGrafter"/>
</dbReference>
<organism evidence="3 4">
    <name type="scientific">Hydnum rufescens UP504</name>
    <dbReference type="NCBI Taxonomy" id="1448309"/>
    <lineage>
        <taxon>Eukaryota</taxon>
        <taxon>Fungi</taxon>
        <taxon>Dikarya</taxon>
        <taxon>Basidiomycota</taxon>
        <taxon>Agaricomycotina</taxon>
        <taxon>Agaricomycetes</taxon>
        <taxon>Cantharellales</taxon>
        <taxon>Hydnaceae</taxon>
        <taxon>Hydnum</taxon>
    </lineage>
</organism>
<feature type="compositionally biased region" description="Polar residues" evidence="2">
    <location>
        <begin position="428"/>
        <end position="438"/>
    </location>
</feature>
<reference evidence="3" key="1">
    <citation type="journal article" date="2020" name="Nat. Commun.">
        <title>Large-scale genome sequencing of mycorrhizal fungi provides insights into the early evolution of symbiotic traits.</title>
        <authorList>
            <person name="Miyauchi S."/>
            <person name="Kiss E."/>
            <person name="Kuo A."/>
            <person name="Drula E."/>
            <person name="Kohler A."/>
            <person name="Sanchez-Garcia M."/>
            <person name="Morin E."/>
            <person name="Andreopoulos B."/>
            <person name="Barry K.W."/>
            <person name="Bonito G."/>
            <person name="Buee M."/>
            <person name="Carver A."/>
            <person name="Chen C."/>
            <person name="Cichocki N."/>
            <person name="Clum A."/>
            <person name="Culley D."/>
            <person name="Crous P.W."/>
            <person name="Fauchery L."/>
            <person name="Girlanda M."/>
            <person name="Hayes R.D."/>
            <person name="Keri Z."/>
            <person name="LaButti K."/>
            <person name="Lipzen A."/>
            <person name="Lombard V."/>
            <person name="Magnuson J."/>
            <person name="Maillard F."/>
            <person name="Murat C."/>
            <person name="Nolan M."/>
            <person name="Ohm R.A."/>
            <person name="Pangilinan J."/>
            <person name="Pereira M.F."/>
            <person name="Perotto S."/>
            <person name="Peter M."/>
            <person name="Pfister S."/>
            <person name="Riley R."/>
            <person name="Sitrit Y."/>
            <person name="Stielow J.B."/>
            <person name="Szollosi G."/>
            <person name="Zifcakova L."/>
            <person name="Stursova M."/>
            <person name="Spatafora J.W."/>
            <person name="Tedersoo L."/>
            <person name="Vaario L.M."/>
            <person name="Yamada A."/>
            <person name="Yan M."/>
            <person name="Wang P."/>
            <person name="Xu J."/>
            <person name="Bruns T."/>
            <person name="Baldrian P."/>
            <person name="Vilgalys R."/>
            <person name="Dunand C."/>
            <person name="Henrissat B."/>
            <person name="Grigoriev I.V."/>
            <person name="Hibbett D."/>
            <person name="Nagy L.G."/>
            <person name="Martin F.M."/>
        </authorList>
    </citation>
    <scope>NUCLEOTIDE SEQUENCE</scope>
    <source>
        <strain evidence="3">UP504</strain>
    </source>
</reference>
<dbReference type="InterPro" id="IPR028245">
    <property type="entry name" value="PIL1/LSP1"/>
</dbReference>
<dbReference type="OrthoDB" id="5599269at2759"/>
<feature type="region of interest" description="Disordered" evidence="2">
    <location>
        <begin position="418"/>
        <end position="455"/>
    </location>
</feature>
<feature type="region of interest" description="Disordered" evidence="2">
    <location>
        <begin position="237"/>
        <end position="348"/>
    </location>
</feature>
<dbReference type="GO" id="GO:0036286">
    <property type="term" value="C:eisosome filament"/>
    <property type="evidence" value="ECO:0007669"/>
    <property type="project" value="TreeGrafter"/>
</dbReference>
<dbReference type="Proteomes" id="UP000886523">
    <property type="component" value="Unassembled WGS sequence"/>
</dbReference>
<evidence type="ECO:0008006" key="5">
    <source>
        <dbReference type="Google" id="ProtNLM"/>
    </source>
</evidence>
<feature type="coiled-coil region" evidence="1">
    <location>
        <begin position="119"/>
        <end position="184"/>
    </location>
</feature>
<accession>A0A9P6DX69</accession>
<proteinExistence type="predicted"/>
<name>A0A9P6DX69_9AGAM</name>
<dbReference type="GO" id="GO:0070941">
    <property type="term" value="P:eisosome assembly"/>
    <property type="evidence" value="ECO:0007669"/>
    <property type="project" value="TreeGrafter"/>
</dbReference>
<dbReference type="GO" id="GO:0006897">
    <property type="term" value="P:endocytosis"/>
    <property type="evidence" value="ECO:0007669"/>
    <property type="project" value="TreeGrafter"/>
</dbReference>
<dbReference type="EMBL" id="MU128927">
    <property type="protein sequence ID" value="KAF9518166.1"/>
    <property type="molecule type" value="Genomic_DNA"/>
</dbReference>
<evidence type="ECO:0000256" key="1">
    <source>
        <dbReference type="SAM" id="Coils"/>
    </source>
</evidence>
<comment type="caution">
    <text evidence="3">The sequence shown here is derived from an EMBL/GenBank/DDBJ whole genome shotgun (WGS) entry which is preliminary data.</text>
</comment>
<evidence type="ECO:0000256" key="2">
    <source>
        <dbReference type="SAM" id="MobiDB-lite"/>
    </source>
</evidence>
<protein>
    <recommendedName>
        <fullName evidence="5">Eisosome component PIL1-domain-containing protein</fullName>
    </recommendedName>
</protein>
<dbReference type="Gene3D" id="1.20.1270.60">
    <property type="entry name" value="Arfaptin homology (AH) domain/BAR domain"/>
    <property type="match status" value="1"/>
</dbReference>
<feature type="compositionally biased region" description="Polar residues" evidence="2">
    <location>
        <begin position="314"/>
        <end position="334"/>
    </location>
</feature>
<dbReference type="GO" id="GO:0005886">
    <property type="term" value="C:plasma membrane"/>
    <property type="evidence" value="ECO:0007669"/>
    <property type="project" value="TreeGrafter"/>
</dbReference>
<dbReference type="PANTHER" id="PTHR31962:SF6">
    <property type="entry name" value="EISOSOME COMPONENT PIL1-DOMAIN-CONTAINING PROTEIN"/>
    <property type="match status" value="1"/>
</dbReference>
<dbReference type="PANTHER" id="PTHR31962">
    <property type="entry name" value="SPHINGOLIPID LONG CHAIN BASE-RESPONSIVE PROTEIN PIL1"/>
    <property type="match status" value="1"/>
</dbReference>
<dbReference type="Pfam" id="PF13805">
    <property type="entry name" value="Pil1"/>
    <property type="match status" value="1"/>
</dbReference>
<feature type="compositionally biased region" description="Polar residues" evidence="2">
    <location>
        <begin position="275"/>
        <end position="289"/>
    </location>
</feature>
<evidence type="ECO:0000313" key="4">
    <source>
        <dbReference type="Proteomes" id="UP000886523"/>
    </source>
</evidence>
<dbReference type="InterPro" id="IPR027267">
    <property type="entry name" value="AH/BAR_dom_sf"/>
</dbReference>
<dbReference type="AlphaFoldDB" id="A0A9P6DX69"/>
<evidence type="ECO:0000313" key="3">
    <source>
        <dbReference type="EMBL" id="KAF9518166.1"/>
    </source>
</evidence>
<dbReference type="SUPFAM" id="SSF103657">
    <property type="entry name" value="BAR/IMD domain-like"/>
    <property type="match status" value="1"/>
</dbReference>
<keyword evidence="1" id="KW-0175">Coiled coil</keyword>
<sequence>MFKSLKSTGGAGGKSGLQSKIAHTTIIPALGNRDLKLLQDFITAEKSVVSSLQRLSADYGKAAEALRIWGHGEGDDLGDVLTHSSGMLLQFSAALSEYATHEQTIRTHLKNIRTREEGLDEIKKKRKSVGSKADAAERKLSKMNQENKSINEQTDLLTRLREEMRSLDTEIMNEEARLGDFKRQTSKDFLALKFGGLLESAQKATVVGEFGLRIIQEIPLDTTMPGHPRTYYSGYQNTSGLSTEASRRLNEVPGPPAGSRLSTTEIPSRGPPSPVYSTHQQASTFSGYPQVSEAHGGVRQYGSAVNEFGESAGPHSSSSPDRPVPSQYQTTTFPNHPHPTEDTTRHSGGQFSTFPARAGRRGTLEFEVSPGQYGSQARPLNYAAEQSYKLDTPPQPTDSNFTDTIADALAADSYLRQNADSRDLTPKFESTSNPNPWSETPRIANLGSLPPHGGKPLHPSQPLVICVLSMTLRTNRR</sequence>
<keyword evidence="4" id="KW-1185">Reference proteome</keyword>